<protein>
    <submittedName>
        <fullName evidence="1">Uncharacterized protein</fullName>
    </submittedName>
</protein>
<accession>A0ABM7K1E3</accession>
<reference evidence="1 2" key="1">
    <citation type="journal article" date="2019" name="Emerg. Microbes Infect.">
        <title>Comprehensive subspecies identification of 175 nontuberculous mycobacteria species based on 7547 genomic profiles.</title>
        <authorList>
            <person name="Matsumoto Y."/>
            <person name="Kinjo T."/>
            <person name="Motooka D."/>
            <person name="Nabeya D."/>
            <person name="Jung N."/>
            <person name="Uechi K."/>
            <person name="Horii T."/>
            <person name="Iida T."/>
            <person name="Fujita J."/>
            <person name="Nakamura S."/>
        </authorList>
    </citation>
    <scope>NUCLEOTIDE SEQUENCE [LARGE SCALE GENOMIC DNA]</scope>
    <source>
        <strain evidence="1 2">JCM 18113</strain>
    </source>
</reference>
<sequence>MFLTVTYLDDDPKPSVYSIPPGKTADGSEREAIITVEPFGPDTAAAFEEGFDLSAAPAPEKDVSR</sequence>
<dbReference type="EMBL" id="AP022590">
    <property type="protein sequence ID" value="BBY41680.1"/>
    <property type="molecule type" value="Genomic_DNA"/>
</dbReference>
<proteinExistence type="predicted"/>
<evidence type="ECO:0000313" key="1">
    <source>
        <dbReference type="EMBL" id="BBY41680.1"/>
    </source>
</evidence>
<name>A0ABM7K1E3_MYCNT</name>
<gene>
    <name evidence="1" type="ORF">MMAN_58140</name>
</gene>
<organism evidence="1 2">
    <name type="scientific">Mycobacterium mantenii</name>
    <dbReference type="NCBI Taxonomy" id="560555"/>
    <lineage>
        <taxon>Bacteria</taxon>
        <taxon>Bacillati</taxon>
        <taxon>Actinomycetota</taxon>
        <taxon>Actinomycetes</taxon>
        <taxon>Mycobacteriales</taxon>
        <taxon>Mycobacteriaceae</taxon>
        <taxon>Mycobacterium</taxon>
        <taxon>Mycobacterium avium complex (MAC)</taxon>
    </lineage>
</organism>
<dbReference type="Proteomes" id="UP000465812">
    <property type="component" value="Chromosome"/>
</dbReference>
<evidence type="ECO:0000313" key="2">
    <source>
        <dbReference type="Proteomes" id="UP000465812"/>
    </source>
</evidence>
<dbReference type="RefSeq" id="WP_163650921.1">
    <property type="nucleotide sequence ID" value="NZ_AP022590.1"/>
</dbReference>
<keyword evidence="2" id="KW-1185">Reference proteome</keyword>